<dbReference type="RefSeq" id="WP_181731230.1">
    <property type="nucleotide sequence ID" value="NZ_JACEIR010000001.1"/>
</dbReference>
<dbReference type="SMART" id="SM00062">
    <property type="entry name" value="PBPb"/>
    <property type="match status" value="1"/>
</dbReference>
<feature type="domain" description="Ionotropic glutamate receptor C-terminal" evidence="6">
    <location>
        <begin position="26"/>
        <end position="245"/>
    </location>
</feature>
<dbReference type="SUPFAM" id="SSF53850">
    <property type="entry name" value="Periplasmic binding protein-like II"/>
    <property type="match status" value="1"/>
</dbReference>
<keyword evidence="3" id="KW-0732">Signal</keyword>
<dbReference type="GO" id="GO:0016020">
    <property type="term" value="C:membrane"/>
    <property type="evidence" value="ECO:0007669"/>
    <property type="project" value="InterPro"/>
</dbReference>
<evidence type="ECO:0000259" key="6">
    <source>
        <dbReference type="SMART" id="SM00079"/>
    </source>
</evidence>
<feature type="domain" description="Solute-binding protein family 3/N-terminal" evidence="5">
    <location>
        <begin position="26"/>
        <end position="246"/>
    </location>
</feature>
<comment type="subcellular location">
    <subcellularLocation>
        <location evidence="1">Cell envelope</location>
    </subcellularLocation>
</comment>
<comment type="similarity">
    <text evidence="2 4">Belongs to the bacterial solute-binding protein 3 family.</text>
</comment>
<dbReference type="AlphaFoldDB" id="A0A8I1A3F8"/>
<evidence type="ECO:0000313" key="7">
    <source>
        <dbReference type="EMBL" id="MBH8593813.1"/>
    </source>
</evidence>
<comment type="caution">
    <text evidence="7">The sequence shown here is derived from an EMBL/GenBank/DDBJ whole genome shotgun (WGS) entry which is preliminary data.</text>
</comment>
<evidence type="ECO:0000256" key="2">
    <source>
        <dbReference type="ARBA" id="ARBA00010333"/>
    </source>
</evidence>
<evidence type="ECO:0000256" key="1">
    <source>
        <dbReference type="ARBA" id="ARBA00004196"/>
    </source>
</evidence>
<sequence>MFFCFLFVTACVPDRPAGRFTLEEGTFTFAMSGLYKPFNYHDTRRGGELTGFDVEIGKALAKEMGLKANPVATPWETIIAGLQMRKYDAIIGSMGITEKRKQAVDFTIPYYRSGAQIFVSAENTSIRSADDLKGKTIGVMKASTFKEVASGYSSDLVEYTSDITALQDLPTGRLDAVITDQAVGLFAMNRMNFPIKDVGEPLTQDEMAIAVHKGDKELRQKLNQALEKIIRDGTYDRISHKYFNRNLLENE</sequence>
<protein>
    <submittedName>
        <fullName evidence="7">ABC transporter substrate-binding protein</fullName>
    </submittedName>
</protein>
<name>A0A8I1A3F8_THEIN</name>
<evidence type="ECO:0000256" key="3">
    <source>
        <dbReference type="ARBA" id="ARBA00022729"/>
    </source>
</evidence>
<dbReference type="PANTHER" id="PTHR35936">
    <property type="entry name" value="MEMBRANE-BOUND LYTIC MUREIN TRANSGLYCOSYLASE F"/>
    <property type="match status" value="1"/>
</dbReference>
<evidence type="ECO:0000313" key="8">
    <source>
        <dbReference type="Proteomes" id="UP000633619"/>
    </source>
</evidence>
<dbReference type="PANTHER" id="PTHR35936:SF34">
    <property type="entry name" value="ABC TRANSPORTER EXTRACELLULAR-BINDING PROTEIN YCKB-RELATED"/>
    <property type="match status" value="1"/>
</dbReference>
<gene>
    <name evidence="7" type="ORF">I8U20_00545</name>
</gene>
<dbReference type="SMART" id="SM00079">
    <property type="entry name" value="PBPe"/>
    <property type="match status" value="1"/>
</dbReference>
<evidence type="ECO:0000259" key="5">
    <source>
        <dbReference type="SMART" id="SM00062"/>
    </source>
</evidence>
<dbReference type="PROSITE" id="PS01039">
    <property type="entry name" value="SBP_BACTERIAL_3"/>
    <property type="match status" value="1"/>
</dbReference>
<dbReference type="InterPro" id="IPR001638">
    <property type="entry name" value="Solute-binding_3/MltF_N"/>
</dbReference>
<dbReference type="GO" id="GO:0030313">
    <property type="term" value="C:cell envelope"/>
    <property type="evidence" value="ECO:0007669"/>
    <property type="project" value="UniProtKB-SubCell"/>
</dbReference>
<dbReference type="InterPro" id="IPR001320">
    <property type="entry name" value="Iontro_rcpt_C"/>
</dbReference>
<dbReference type="Proteomes" id="UP000633619">
    <property type="component" value="Unassembled WGS sequence"/>
</dbReference>
<accession>A0A8I1A3F8</accession>
<proteinExistence type="inferred from homology"/>
<evidence type="ECO:0000256" key="4">
    <source>
        <dbReference type="RuleBase" id="RU003744"/>
    </source>
</evidence>
<reference evidence="7 8" key="1">
    <citation type="submission" date="2020-12" db="EMBL/GenBank/DDBJ databases">
        <title>WGS of Thermoactinomyces spp.</title>
        <authorList>
            <person name="Cheng K."/>
        </authorList>
    </citation>
    <scope>NUCLEOTIDE SEQUENCE [LARGE SCALE GENOMIC DNA]</scope>
    <source>
        <strain evidence="8">CICC 10671\DSM 43846</strain>
    </source>
</reference>
<keyword evidence="8" id="KW-1185">Reference proteome</keyword>
<dbReference type="GO" id="GO:0015276">
    <property type="term" value="F:ligand-gated monoatomic ion channel activity"/>
    <property type="evidence" value="ECO:0007669"/>
    <property type="project" value="InterPro"/>
</dbReference>
<organism evidence="7 8">
    <name type="scientific">Thermoactinomyces intermedius</name>
    <dbReference type="NCBI Taxonomy" id="2024"/>
    <lineage>
        <taxon>Bacteria</taxon>
        <taxon>Bacillati</taxon>
        <taxon>Bacillota</taxon>
        <taxon>Bacilli</taxon>
        <taxon>Bacillales</taxon>
        <taxon>Thermoactinomycetaceae</taxon>
        <taxon>Thermoactinomyces</taxon>
    </lineage>
</organism>
<dbReference type="Gene3D" id="3.40.190.10">
    <property type="entry name" value="Periplasmic binding protein-like II"/>
    <property type="match status" value="2"/>
</dbReference>
<dbReference type="InterPro" id="IPR018313">
    <property type="entry name" value="SBP_3_CS"/>
</dbReference>
<dbReference type="EMBL" id="JAECVW010000001">
    <property type="protein sequence ID" value="MBH8593813.1"/>
    <property type="molecule type" value="Genomic_DNA"/>
</dbReference>
<dbReference type="Pfam" id="PF00497">
    <property type="entry name" value="SBP_bac_3"/>
    <property type="match status" value="1"/>
</dbReference>
<dbReference type="CDD" id="cd13713">
    <property type="entry name" value="PBP2_Cystine_like_1"/>
    <property type="match status" value="1"/>
</dbReference>